<gene>
    <name evidence="1" type="ORF">UFOVP244_186</name>
</gene>
<organism evidence="1">
    <name type="scientific">uncultured Caudovirales phage</name>
    <dbReference type="NCBI Taxonomy" id="2100421"/>
    <lineage>
        <taxon>Viruses</taxon>
        <taxon>Duplodnaviria</taxon>
        <taxon>Heunggongvirae</taxon>
        <taxon>Uroviricota</taxon>
        <taxon>Caudoviricetes</taxon>
        <taxon>Peduoviridae</taxon>
        <taxon>Maltschvirus</taxon>
        <taxon>Maltschvirus maltsch</taxon>
    </lineage>
</organism>
<protein>
    <submittedName>
        <fullName evidence="1">Uncharacterized protein</fullName>
    </submittedName>
</protein>
<sequence length="207" mass="22214">MATPNFFNGANLKIKVNGIDMAYATGISFQHNMATTGVQVLGAMTSQGIEPLSYSANGSFSVMSFVNKSDKQIPPVKPDAAVTGLDLTGKPDIADDNTLGSAQNFIHETQFTPRKILMSSTFDIDIVEKPVDVSKDYRVIYKLVGCRLTDWSLGFSPGQLASERYGFVCERIVLEDLATSTAALAAQVKIDEDAAKAAAEALAKKPK</sequence>
<dbReference type="EMBL" id="LR798292">
    <property type="protein sequence ID" value="CAB5221525.1"/>
    <property type="molecule type" value="Genomic_DNA"/>
</dbReference>
<evidence type="ECO:0000313" key="1">
    <source>
        <dbReference type="EMBL" id="CAB5221525.1"/>
    </source>
</evidence>
<reference evidence="1" key="1">
    <citation type="submission" date="2020-05" db="EMBL/GenBank/DDBJ databases">
        <authorList>
            <person name="Chiriac C."/>
            <person name="Salcher M."/>
            <person name="Ghai R."/>
            <person name="Kavagutti S V."/>
        </authorList>
    </citation>
    <scope>NUCLEOTIDE SEQUENCE</scope>
</reference>
<accession>A0A6J7WXC4</accession>
<proteinExistence type="predicted"/>
<name>A0A6J7WXC4_9CAUD</name>